<organism evidence="2 3">
    <name type="scientific">Saccharopolyspora montiporae</name>
    <dbReference type="NCBI Taxonomy" id="2781240"/>
    <lineage>
        <taxon>Bacteria</taxon>
        <taxon>Bacillati</taxon>
        <taxon>Actinomycetota</taxon>
        <taxon>Actinomycetes</taxon>
        <taxon>Pseudonocardiales</taxon>
        <taxon>Pseudonocardiaceae</taxon>
        <taxon>Saccharopolyspora</taxon>
    </lineage>
</organism>
<evidence type="ECO:0000313" key="2">
    <source>
        <dbReference type="EMBL" id="MBE9376194.1"/>
    </source>
</evidence>
<feature type="domain" description="N-acetyltransferase" evidence="1">
    <location>
        <begin position="13"/>
        <end position="175"/>
    </location>
</feature>
<accession>A0A929G1D1</accession>
<evidence type="ECO:0000313" key="3">
    <source>
        <dbReference type="Proteomes" id="UP000598360"/>
    </source>
</evidence>
<dbReference type="SUPFAM" id="SSF55729">
    <property type="entry name" value="Acyl-CoA N-acyltransferases (Nat)"/>
    <property type="match status" value="1"/>
</dbReference>
<dbReference type="Pfam" id="PF13302">
    <property type="entry name" value="Acetyltransf_3"/>
    <property type="match status" value="1"/>
</dbReference>
<gene>
    <name evidence="2" type="ORF">IQ251_17225</name>
</gene>
<dbReference type="GO" id="GO:1990189">
    <property type="term" value="F:protein N-terminal-serine acetyltransferase activity"/>
    <property type="evidence" value="ECO:0007669"/>
    <property type="project" value="TreeGrafter"/>
</dbReference>
<evidence type="ECO:0000259" key="1">
    <source>
        <dbReference type="PROSITE" id="PS51186"/>
    </source>
</evidence>
<reference evidence="2" key="1">
    <citation type="submission" date="2020-10" db="EMBL/GenBank/DDBJ databases">
        <title>Diversity and distribution of actinomycetes associated with coral in the coast of Hainan.</title>
        <authorList>
            <person name="Li F."/>
        </authorList>
    </citation>
    <scope>NUCLEOTIDE SEQUENCE</scope>
    <source>
        <strain evidence="2">HNM0983</strain>
    </source>
</reference>
<keyword evidence="3" id="KW-1185">Reference proteome</keyword>
<sequence>MPGIDEVCVRGPVRLRRWRAADRDALTRVVRDCLPQLRPWLPWASGEYTGEDAAEFLRGAEEGWQRGSSFCFAITTGGAVVGGIGLEQRHGMRVCEIGYWLHPDHRGLGLVSCGVVLLVEQAWRGPVQRVQIRHDANNAASAAVPRRLGFTCVEGDAACEPGAGLSGVEWVWQLDRPGSGLQQ</sequence>
<dbReference type="RefSeq" id="WP_193929638.1">
    <property type="nucleotide sequence ID" value="NZ_JADEYC010000034.1"/>
</dbReference>
<proteinExistence type="predicted"/>
<dbReference type="PROSITE" id="PS51186">
    <property type="entry name" value="GNAT"/>
    <property type="match status" value="1"/>
</dbReference>
<dbReference type="GO" id="GO:0008999">
    <property type="term" value="F:protein-N-terminal-alanine acetyltransferase activity"/>
    <property type="evidence" value="ECO:0007669"/>
    <property type="project" value="TreeGrafter"/>
</dbReference>
<dbReference type="Gene3D" id="3.40.630.30">
    <property type="match status" value="1"/>
</dbReference>
<name>A0A929G1D1_9PSEU</name>
<protein>
    <submittedName>
        <fullName evidence="2">GNAT family N-acetyltransferase</fullName>
    </submittedName>
</protein>
<dbReference type="Proteomes" id="UP000598360">
    <property type="component" value="Unassembled WGS sequence"/>
</dbReference>
<dbReference type="PANTHER" id="PTHR43441:SF2">
    <property type="entry name" value="FAMILY ACETYLTRANSFERASE, PUTATIVE (AFU_ORTHOLOGUE AFUA_7G00850)-RELATED"/>
    <property type="match status" value="1"/>
</dbReference>
<dbReference type="InterPro" id="IPR051908">
    <property type="entry name" value="Ribosomal_N-acetyltransferase"/>
</dbReference>
<dbReference type="EMBL" id="JADEYC010000034">
    <property type="protein sequence ID" value="MBE9376194.1"/>
    <property type="molecule type" value="Genomic_DNA"/>
</dbReference>
<dbReference type="AlphaFoldDB" id="A0A929G1D1"/>
<dbReference type="InterPro" id="IPR000182">
    <property type="entry name" value="GNAT_dom"/>
</dbReference>
<dbReference type="PANTHER" id="PTHR43441">
    <property type="entry name" value="RIBOSOMAL-PROTEIN-SERINE ACETYLTRANSFERASE"/>
    <property type="match status" value="1"/>
</dbReference>
<dbReference type="GO" id="GO:0005737">
    <property type="term" value="C:cytoplasm"/>
    <property type="evidence" value="ECO:0007669"/>
    <property type="project" value="TreeGrafter"/>
</dbReference>
<dbReference type="InterPro" id="IPR016181">
    <property type="entry name" value="Acyl_CoA_acyltransferase"/>
</dbReference>
<comment type="caution">
    <text evidence="2">The sequence shown here is derived from an EMBL/GenBank/DDBJ whole genome shotgun (WGS) entry which is preliminary data.</text>
</comment>